<gene>
    <name evidence="2" type="ORF">GPEL0_01r3217</name>
</gene>
<proteinExistence type="predicted"/>
<keyword evidence="1" id="KW-0812">Transmembrane</keyword>
<reference evidence="2 3" key="1">
    <citation type="submission" date="2017-04" db="EMBL/GenBank/DDBJ databases">
        <authorList>
            <consortium name="Geobacter pelophilus Genome Sequencing"/>
            <person name="Aoyagi T."/>
            <person name="Koike H."/>
            <person name="Hori T."/>
        </authorList>
    </citation>
    <scope>NUCLEOTIDE SEQUENCE [LARGE SCALE GENOMIC DNA]</scope>
    <source>
        <strain evidence="2 3">Drf2</strain>
    </source>
</reference>
<keyword evidence="1" id="KW-0472">Membrane</keyword>
<accession>A0ABQ0MJZ7</accession>
<dbReference type="Proteomes" id="UP000194153">
    <property type="component" value="Unassembled WGS sequence"/>
</dbReference>
<dbReference type="EMBL" id="BDQG01000001">
    <property type="protein sequence ID" value="GAW67405.1"/>
    <property type="molecule type" value="Genomic_DNA"/>
</dbReference>
<evidence type="ECO:0000256" key="1">
    <source>
        <dbReference type="SAM" id="Phobius"/>
    </source>
</evidence>
<organism evidence="2 3">
    <name type="scientific">Geoanaerobacter pelophilus</name>
    <dbReference type="NCBI Taxonomy" id="60036"/>
    <lineage>
        <taxon>Bacteria</taxon>
        <taxon>Pseudomonadati</taxon>
        <taxon>Thermodesulfobacteriota</taxon>
        <taxon>Desulfuromonadia</taxon>
        <taxon>Geobacterales</taxon>
        <taxon>Geobacteraceae</taxon>
        <taxon>Geoanaerobacter</taxon>
    </lineage>
</organism>
<keyword evidence="1" id="KW-1133">Transmembrane helix</keyword>
<comment type="caution">
    <text evidence="2">The sequence shown here is derived from an EMBL/GenBank/DDBJ whole genome shotgun (WGS) entry which is preliminary data.</text>
</comment>
<keyword evidence="3" id="KW-1185">Reference proteome</keyword>
<feature type="transmembrane region" description="Helical" evidence="1">
    <location>
        <begin position="6"/>
        <end position="21"/>
    </location>
</feature>
<dbReference type="InterPro" id="IPR023614">
    <property type="entry name" value="Porin_dom_sf"/>
</dbReference>
<name>A0ABQ0MJZ7_9BACT</name>
<reference evidence="3" key="2">
    <citation type="submission" date="2017-05" db="EMBL/GenBank/DDBJ databases">
        <title>Draft genome sequence of Geobacter pelophilus, a iron(III)-reducing bacteria.</title>
        <authorList>
            <person name="Aoyagi T."/>
            <person name="Koike H."/>
            <person name="Morita T."/>
            <person name="Sato Y."/>
            <person name="Habe H."/>
            <person name="Hori T."/>
        </authorList>
    </citation>
    <scope>NUCLEOTIDE SEQUENCE [LARGE SCALE GENOMIC DNA]</scope>
    <source>
        <strain evidence="3">Drf2</strain>
    </source>
</reference>
<sequence>MNRANCYLLVYFYITLIYLILQETNMFLKRQTAAAMLTLGFVLSPLLVPENADAIPAFSRQHKTECSTCHTIYPELNEFGDAFLKNSYVWPHKKKGANQPSAGAQGGEPAGNEWATISGLPQYVPISLTATADLAYDDDAFDGNKLNLSTRSLTLHAGGSFRDVAGFFATYNLYSQGGFHTTSAPFTPASNTNNPPNNDPDIDELFFVWRHALDSPVNLKVGRFEPKLSLWKKSNRILPVPSYASTTYLVGISPFSSDATEDGVELNAVVGNRLFVAAGVVDRDGQDREDGYGHISYKFGGTTLKGEEPEVDLESDSVWDFLSVTCGVFGYWGQNGEINNGIAQNLNNFRRIGAEADILYKRLHLKGSGSFGRDSNPTFSVARREVDSRAYTLEGEYYLGAPINLVPLFRYEHLDTGEGGTKRFIPALAYSPLQNLKLSLEYIRSNAPEGNSNTAFASLAFSL</sequence>
<evidence type="ECO:0000313" key="2">
    <source>
        <dbReference type="EMBL" id="GAW67405.1"/>
    </source>
</evidence>
<protein>
    <submittedName>
        <fullName evidence="2">Cytochrome C</fullName>
    </submittedName>
</protein>
<dbReference type="Gene3D" id="2.40.160.10">
    <property type="entry name" value="Porin"/>
    <property type="match status" value="1"/>
</dbReference>
<evidence type="ECO:0000313" key="3">
    <source>
        <dbReference type="Proteomes" id="UP000194153"/>
    </source>
</evidence>